<feature type="domain" description="DUF5716" evidence="1">
    <location>
        <begin position="132"/>
        <end position="433"/>
    </location>
</feature>
<dbReference type="AlphaFoldDB" id="A0A1E3A3G8"/>
<evidence type="ECO:0000313" key="2">
    <source>
        <dbReference type="EMBL" id="ODM03303.1"/>
    </source>
</evidence>
<evidence type="ECO:0000259" key="1">
    <source>
        <dbReference type="Pfam" id="PF18980"/>
    </source>
</evidence>
<proteinExistence type="predicted"/>
<dbReference type="Pfam" id="PF18980">
    <property type="entry name" value="DUF5716_C"/>
    <property type="match status" value="1"/>
</dbReference>
<dbReference type="PATRIC" id="fig|1432052.4.peg.4536"/>
<reference evidence="2 3" key="1">
    <citation type="submission" date="2016-07" db="EMBL/GenBank/DDBJ databases">
        <title>Characterization of isolates of Eisenbergiella tayi derived from blood cultures, using whole genome sequencing.</title>
        <authorList>
            <person name="Burdz T."/>
            <person name="Wiebe D."/>
            <person name="Huynh C."/>
            <person name="Bernard K."/>
        </authorList>
    </citation>
    <scope>NUCLEOTIDE SEQUENCE [LARGE SCALE GENOMIC DNA]</scope>
    <source>
        <strain evidence="2 3">NML 110608</strain>
    </source>
</reference>
<dbReference type="RefSeq" id="WP_069153814.1">
    <property type="nucleotide sequence ID" value="NZ_DAWDRA010000532.1"/>
</dbReference>
<accession>A0A1E3A3G8</accession>
<organism evidence="2 3">
    <name type="scientific">Eisenbergiella tayi</name>
    <dbReference type="NCBI Taxonomy" id="1432052"/>
    <lineage>
        <taxon>Bacteria</taxon>
        <taxon>Bacillati</taxon>
        <taxon>Bacillota</taxon>
        <taxon>Clostridia</taxon>
        <taxon>Lachnospirales</taxon>
        <taxon>Lachnospiraceae</taxon>
        <taxon>Eisenbergiella</taxon>
    </lineage>
</organism>
<evidence type="ECO:0000313" key="3">
    <source>
        <dbReference type="Proteomes" id="UP000094067"/>
    </source>
</evidence>
<dbReference type="EMBL" id="MCGH01000003">
    <property type="protein sequence ID" value="ODM03303.1"/>
    <property type="molecule type" value="Genomic_DNA"/>
</dbReference>
<dbReference type="Proteomes" id="UP000094067">
    <property type="component" value="Unassembled WGS sequence"/>
</dbReference>
<comment type="caution">
    <text evidence="2">The sequence shown here is derived from an EMBL/GenBank/DDBJ whole genome shotgun (WGS) entry which is preliminary data.</text>
</comment>
<gene>
    <name evidence="2" type="ORF">BEI61_04098</name>
</gene>
<sequence length="446" mass="50399">MFLGNPDRKGGAGAFIGYDISDRYAQISFWLPGADKPETLSQVMGEEEYMIPAVLCRRRDRDVWTYGREALKNAEAGEGVLVKNMLSRALAGESVEVEGECFDAAVLLSLFVKRSLSLLSGALVPEKAAMFLFTVDEVNKQTIEVLSRVAALISLPPDHVSCQSRGESFFYYNINQPEELWRHQVMICDFSGTAMKLLMFEMNHHTRPVTVIVREDTYPEIARRLPPEEEPGESEKQRMDERFAAVLERVCSGKIIDTIYLIGDGFEGDWYTRSLPVLCRGRRVFQGNNLYSKGACYGARAKQQPGENGQNYVYLGKDMLKANIGLEASFRGQDSYFALLDAGVNWYDARRECDFLLNEDHSFSLRITPLTGREVKEVAVTLDGVPERPARTTRIHLTVFLSDADTVQLKMEDMGFGEMFPASHKIWEEAFSLKEENDQKKEGDRV</sequence>
<name>A0A1E3A3G8_9FIRM</name>
<dbReference type="InterPro" id="IPR043770">
    <property type="entry name" value="DUF5716_C"/>
</dbReference>
<protein>
    <recommendedName>
        <fullName evidence="1">DUF5716 domain-containing protein</fullName>
    </recommendedName>
</protein>